<protein>
    <submittedName>
        <fullName evidence="1">Uncharacterized protein</fullName>
    </submittedName>
</protein>
<evidence type="ECO:0000313" key="1">
    <source>
        <dbReference type="EMBL" id="ORX66542.1"/>
    </source>
</evidence>
<gene>
    <name evidence="1" type="ORF">DL89DRAFT_260180</name>
</gene>
<organism evidence="1 2">
    <name type="scientific">Linderina pennispora</name>
    <dbReference type="NCBI Taxonomy" id="61395"/>
    <lineage>
        <taxon>Eukaryota</taxon>
        <taxon>Fungi</taxon>
        <taxon>Fungi incertae sedis</taxon>
        <taxon>Zoopagomycota</taxon>
        <taxon>Kickxellomycotina</taxon>
        <taxon>Kickxellomycetes</taxon>
        <taxon>Kickxellales</taxon>
        <taxon>Kickxellaceae</taxon>
        <taxon>Linderina</taxon>
    </lineage>
</organism>
<evidence type="ECO:0000313" key="2">
    <source>
        <dbReference type="Proteomes" id="UP000193922"/>
    </source>
</evidence>
<keyword evidence="2" id="KW-1185">Reference proteome</keyword>
<sequence length="129" mass="15909">MPMTRVVCLPKVNLQLRATKDVINRCNWLRNMIEEELHSWTEDSLNMREDLERRLRLVEQREIAQFLELGCACYELWGSFRPPDEMEREMYTQQMMDTWLRNELEMQFRDYLQTTRKVRTFVHWIYEGV</sequence>
<proteinExistence type="predicted"/>
<comment type="caution">
    <text evidence="1">The sequence shown here is derived from an EMBL/GenBank/DDBJ whole genome shotgun (WGS) entry which is preliminary data.</text>
</comment>
<dbReference type="Proteomes" id="UP000193922">
    <property type="component" value="Unassembled WGS sequence"/>
</dbReference>
<dbReference type="GeneID" id="63802407"/>
<name>A0A1Y1VZ76_9FUNG</name>
<dbReference type="EMBL" id="MCFD01000015">
    <property type="protein sequence ID" value="ORX66542.1"/>
    <property type="molecule type" value="Genomic_DNA"/>
</dbReference>
<dbReference type="AlphaFoldDB" id="A0A1Y1VZ76"/>
<accession>A0A1Y1VZ76</accession>
<reference evidence="1 2" key="1">
    <citation type="submission" date="2016-07" db="EMBL/GenBank/DDBJ databases">
        <title>Pervasive Adenine N6-methylation of Active Genes in Fungi.</title>
        <authorList>
            <consortium name="DOE Joint Genome Institute"/>
            <person name="Mondo S.J."/>
            <person name="Dannebaum R.O."/>
            <person name="Kuo R.C."/>
            <person name="Labutti K."/>
            <person name="Haridas S."/>
            <person name="Kuo A."/>
            <person name="Salamov A."/>
            <person name="Ahrendt S.R."/>
            <person name="Lipzen A."/>
            <person name="Sullivan W."/>
            <person name="Andreopoulos W.B."/>
            <person name="Clum A."/>
            <person name="Lindquist E."/>
            <person name="Daum C."/>
            <person name="Ramamoorthy G.K."/>
            <person name="Gryganskyi A."/>
            <person name="Culley D."/>
            <person name="Magnuson J.K."/>
            <person name="James T.Y."/>
            <person name="O'Malley M.A."/>
            <person name="Stajich J.E."/>
            <person name="Spatafora J.W."/>
            <person name="Visel A."/>
            <person name="Grigoriev I.V."/>
        </authorList>
    </citation>
    <scope>NUCLEOTIDE SEQUENCE [LARGE SCALE GENOMIC DNA]</scope>
    <source>
        <strain evidence="1 2">ATCC 12442</strain>
    </source>
</reference>
<dbReference type="RefSeq" id="XP_040740530.1">
    <property type="nucleotide sequence ID" value="XM_040885759.1"/>
</dbReference>